<keyword evidence="4" id="KW-0732">Signal</keyword>
<feature type="compositionally biased region" description="Basic and acidic residues" evidence="3">
    <location>
        <begin position="530"/>
        <end position="559"/>
    </location>
</feature>
<proteinExistence type="predicted"/>
<dbReference type="EMBL" id="RJVU01042611">
    <property type="protein sequence ID" value="ROL45064.1"/>
    <property type="molecule type" value="Genomic_DNA"/>
</dbReference>
<evidence type="ECO:0000256" key="3">
    <source>
        <dbReference type="SAM" id="MobiDB-lite"/>
    </source>
</evidence>
<evidence type="ECO:0000313" key="5">
    <source>
        <dbReference type="EMBL" id="ROL45064.1"/>
    </source>
</evidence>
<reference evidence="5 6" key="1">
    <citation type="submission" date="2018-10" db="EMBL/GenBank/DDBJ databases">
        <title>Genome assembly for a Yunnan-Guizhou Plateau 3E fish, Anabarilius grahami (Regan), and its evolutionary and genetic applications.</title>
        <authorList>
            <person name="Jiang W."/>
        </authorList>
    </citation>
    <scope>NUCLEOTIDE SEQUENCE [LARGE SCALE GENOMIC DNA]</scope>
    <source>
        <strain evidence="5">AG-KIZ</strain>
        <tissue evidence="5">Muscle</tissue>
    </source>
</reference>
<feature type="compositionally biased region" description="Basic residues" evidence="3">
    <location>
        <begin position="670"/>
        <end position="685"/>
    </location>
</feature>
<feature type="region of interest" description="Disordered" evidence="3">
    <location>
        <begin position="71"/>
        <end position="90"/>
    </location>
</feature>
<evidence type="ECO:0000256" key="1">
    <source>
        <dbReference type="ARBA" id="ARBA00023054"/>
    </source>
</evidence>
<dbReference type="OrthoDB" id="8947092at2759"/>
<feature type="compositionally biased region" description="Basic and acidic residues" evidence="3">
    <location>
        <begin position="567"/>
        <end position="577"/>
    </location>
</feature>
<feature type="compositionally biased region" description="Basic and acidic residues" evidence="3">
    <location>
        <begin position="586"/>
        <end position="669"/>
    </location>
</feature>
<organism evidence="5 6">
    <name type="scientific">Anabarilius grahami</name>
    <name type="common">Kanglang fish</name>
    <name type="synonym">Barilius grahami</name>
    <dbReference type="NCBI Taxonomy" id="495550"/>
    <lineage>
        <taxon>Eukaryota</taxon>
        <taxon>Metazoa</taxon>
        <taxon>Chordata</taxon>
        <taxon>Craniata</taxon>
        <taxon>Vertebrata</taxon>
        <taxon>Euteleostomi</taxon>
        <taxon>Actinopterygii</taxon>
        <taxon>Neopterygii</taxon>
        <taxon>Teleostei</taxon>
        <taxon>Ostariophysi</taxon>
        <taxon>Cypriniformes</taxon>
        <taxon>Xenocyprididae</taxon>
        <taxon>Xenocypridinae</taxon>
        <taxon>Xenocypridinae incertae sedis</taxon>
        <taxon>Anabarilius</taxon>
    </lineage>
</organism>
<dbReference type="PANTHER" id="PTHR28638">
    <property type="entry name" value="CELL CYCLE PROGRESSION PROTEIN 1"/>
    <property type="match status" value="1"/>
</dbReference>
<accession>A0A3N0YG26</accession>
<protein>
    <submittedName>
        <fullName evidence="5">Pre-B-cell leukemia transcription factor-interacting protein 1</fullName>
    </submittedName>
</protein>
<feature type="coiled-coil region" evidence="2">
    <location>
        <begin position="424"/>
        <end position="504"/>
    </location>
</feature>
<feature type="signal peptide" evidence="4">
    <location>
        <begin position="1"/>
        <end position="19"/>
    </location>
</feature>
<dbReference type="AlphaFoldDB" id="A0A3N0YG26"/>
<gene>
    <name evidence="5" type="ORF">DPX16_2279</name>
</gene>
<feature type="compositionally biased region" description="Polar residues" evidence="3">
    <location>
        <begin position="227"/>
        <end position="242"/>
    </location>
</feature>
<dbReference type="InterPro" id="IPR051990">
    <property type="entry name" value="CCPG1/PBIP1"/>
</dbReference>
<keyword evidence="1 2" id="KW-0175">Coiled coil</keyword>
<feature type="compositionally biased region" description="Low complexity" evidence="3">
    <location>
        <begin position="71"/>
        <end position="80"/>
    </location>
</feature>
<feature type="compositionally biased region" description="Polar residues" evidence="3">
    <location>
        <begin position="519"/>
        <end position="529"/>
    </location>
</feature>
<name>A0A3N0YG26_ANAGA</name>
<feature type="region of interest" description="Disordered" evidence="3">
    <location>
        <begin position="506"/>
        <end position="691"/>
    </location>
</feature>
<dbReference type="GO" id="GO:0016020">
    <property type="term" value="C:membrane"/>
    <property type="evidence" value="ECO:0007669"/>
    <property type="project" value="TreeGrafter"/>
</dbReference>
<evidence type="ECO:0000256" key="4">
    <source>
        <dbReference type="SAM" id="SignalP"/>
    </source>
</evidence>
<sequence>MPRVWRVCLLSQTLLGSFGWPVRFRLRELSLSIEPAADGAVQCHKRAMSDNSTGSTGSSSNSWTLLSPEEAAADPAAPVDDGTESIGDAPSLSEEIAGSSLEVRSHDPEIPLEESVLSEEGHQVSASPLICQETSPDFFEEMAASGHADVELDPEIHAPVIHDTITSSPPDSDLLGAVPFSITTESAFQFSEETVLDEPTEEDVTDIFPGQHVPVQESPAPVPEPKITSTPEPFKEISSSPDISDITADISPAPKTSESSAFPVLDIHADVHPTPETPPLAPPSEADTGFGSTAESPAPDSPYLETIGSVATEEEPTFEKEEMELPEKFPDVIREPESLGAELPAGTSAEGDGLRFRHVQPTIVLKRSSDEEEEEEEEEEFNLPVRKEEKRSFSLNQLIVGAFVLLCVGSFFFSNDFDGSELSDQEHLDKLAQENKQINILEAQIESQKQELDRALKMATDMHSTEKGVLENENTKLKEKLSELPGLKDELQTLRARVAELTKLTVEEDLPQHVPDSGSPPSTAESSPEGTEKPWDKKEELKRQKALLEESRKRLEGMKKQGWNKQGLRESLVEMQKRLSKQVDQLGKREDWKRKHQEHKGEKKEWGRKKEHDSRWKKEEGGSGKEWKHGKDKRKDHLKKYKEEWDHKKDERRQEREKRQKERPWEAKPSKHHQHHHHHHHHHHKEQVDFWKHQEEKLRRNRHPADGCHGVSKCADAEGLVPVKLVEFQDLLEIYLSKLEGVPQESKESLSRLTAQFFNGGVFAHDRMLFSEFAEDVADILEDLADGLEDKQHENDSGSLEDEMEEFEKEALLKFATPLA</sequence>
<evidence type="ECO:0000313" key="6">
    <source>
        <dbReference type="Proteomes" id="UP000281406"/>
    </source>
</evidence>
<comment type="caution">
    <text evidence="5">The sequence shown here is derived from an EMBL/GenBank/DDBJ whole genome shotgun (WGS) entry which is preliminary data.</text>
</comment>
<evidence type="ECO:0000256" key="2">
    <source>
        <dbReference type="SAM" id="Coils"/>
    </source>
</evidence>
<feature type="region of interest" description="Disordered" evidence="3">
    <location>
        <begin position="211"/>
        <end position="303"/>
    </location>
</feature>
<dbReference type="PANTHER" id="PTHR28638:SF1">
    <property type="entry name" value="PRE-B-CELL LEUKEMIA TRANSCRIPTION FACTOR-INTERACTING PROTEIN 1"/>
    <property type="match status" value="1"/>
</dbReference>
<dbReference type="Proteomes" id="UP000281406">
    <property type="component" value="Unassembled WGS sequence"/>
</dbReference>
<feature type="chain" id="PRO_5017998892" evidence="4">
    <location>
        <begin position="20"/>
        <end position="820"/>
    </location>
</feature>
<keyword evidence="6" id="KW-1185">Reference proteome</keyword>
<feature type="coiled-coil region" evidence="2">
    <location>
        <begin position="771"/>
        <end position="810"/>
    </location>
</feature>